<reference evidence="2 3" key="1">
    <citation type="submission" date="2018-03" db="EMBL/GenBank/DDBJ databases">
        <title>Actinopolyspora mortivallis from Sahara, screening for active biomolecules.</title>
        <authorList>
            <person name="Selama O."/>
            <person name="Wellington E.M.H."/>
            <person name="Hacene H."/>
        </authorList>
    </citation>
    <scope>NUCLEOTIDE SEQUENCE [LARGE SCALE GENOMIC DNA]</scope>
    <source>
        <strain evidence="2 3">M5A</strain>
    </source>
</reference>
<evidence type="ECO:0000256" key="1">
    <source>
        <dbReference type="SAM" id="SignalP"/>
    </source>
</evidence>
<dbReference type="Pfam" id="PF10901">
    <property type="entry name" value="DUF2690"/>
    <property type="match status" value="1"/>
</dbReference>
<organism evidence="2 3">
    <name type="scientific">Actinopolyspora mortivallis</name>
    <dbReference type="NCBI Taxonomy" id="33906"/>
    <lineage>
        <taxon>Bacteria</taxon>
        <taxon>Bacillati</taxon>
        <taxon>Actinomycetota</taxon>
        <taxon>Actinomycetes</taxon>
        <taxon>Actinopolysporales</taxon>
        <taxon>Actinopolysporaceae</taxon>
        <taxon>Actinopolyspora</taxon>
    </lineage>
</organism>
<dbReference type="PROSITE" id="PS51257">
    <property type="entry name" value="PROKAR_LIPOPROTEIN"/>
    <property type="match status" value="1"/>
</dbReference>
<feature type="signal peptide" evidence="1">
    <location>
        <begin position="1"/>
        <end position="32"/>
    </location>
</feature>
<dbReference type="InterPro" id="IPR021224">
    <property type="entry name" value="DUF2690"/>
</dbReference>
<keyword evidence="3" id="KW-1185">Reference proteome</keyword>
<name>A0A2T0GW00_ACTMO</name>
<dbReference type="RefSeq" id="WP_106113965.1">
    <property type="nucleotide sequence ID" value="NZ_PVSR01000018.1"/>
</dbReference>
<keyword evidence="1" id="KW-0732">Signal</keyword>
<evidence type="ECO:0000313" key="2">
    <source>
        <dbReference type="EMBL" id="PRW63193.1"/>
    </source>
</evidence>
<evidence type="ECO:0000313" key="3">
    <source>
        <dbReference type="Proteomes" id="UP000239352"/>
    </source>
</evidence>
<dbReference type="EMBL" id="PVSR01000018">
    <property type="protein sequence ID" value="PRW63193.1"/>
    <property type="molecule type" value="Genomic_DNA"/>
</dbReference>
<feature type="chain" id="PRO_5015666317" description="DUF2690 domain-containing protein" evidence="1">
    <location>
        <begin position="33"/>
        <end position="159"/>
    </location>
</feature>
<dbReference type="Proteomes" id="UP000239352">
    <property type="component" value="Unassembled WGS sequence"/>
</dbReference>
<accession>A0A2T0GW00</accession>
<gene>
    <name evidence="2" type="ORF">CEP50_11590</name>
</gene>
<proteinExistence type="predicted"/>
<dbReference type="InParanoid" id="A0A2T0GW00"/>
<dbReference type="AlphaFoldDB" id="A0A2T0GW00"/>
<comment type="caution">
    <text evidence="2">The sequence shown here is derived from an EMBL/GenBank/DDBJ whole genome shotgun (WGS) entry which is preliminary data.</text>
</comment>
<evidence type="ECO:0008006" key="4">
    <source>
        <dbReference type="Google" id="ProtNLM"/>
    </source>
</evidence>
<protein>
    <recommendedName>
        <fullName evidence="4">DUF2690 domain-containing protein</fullName>
    </recommendedName>
</protein>
<sequence>MNNKLKLLTVFSFFGVCCLIFTGLIGAGSASAASCYGGSCTGKDPRATGCSADARTIDRVIANGRQWQLRYSPSCDATWGRMLRPSVQGDTVNLDGIPPESKYEPYTFSTTFPSHQVWPGPQWTMMGAHRDKTRVCGRYGTPSPGGGSDTSKWYCSEWH</sequence>